<reference evidence="1" key="1">
    <citation type="journal article" date="2020" name="Stud. Mycol.">
        <title>101 Dothideomycetes genomes: a test case for predicting lifestyles and emergence of pathogens.</title>
        <authorList>
            <person name="Haridas S."/>
            <person name="Albert R."/>
            <person name="Binder M."/>
            <person name="Bloem J."/>
            <person name="Labutti K."/>
            <person name="Salamov A."/>
            <person name="Andreopoulos B."/>
            <person name="Baker S."/>
            <person name="Barry K."/>
            <person name="Bills G."/>
            <person name="Bluhm B."/>
            <person name="Cannon C."/>
            <person name="Castanera R."/>
            <person name="Culley D."/>
            <person name="Daum C."/>
            <person name="Ezra D."/>
            <person name="Gonzalez J."/>
            <person name="Henrissat B."/>
            <person name="Kuo A."/>
            <person name="Liang C."/>
            <person name="Lipzen A."/>
            <person name="Lutzoni F."/>
            <person name="Magnuson J."/>
            <person name="Mondo S."/>
            <person name="Nolan M."/>
            <person name="Ohm R."/>
            <person name="Pangilinan J."/>
            <person name="Park H.-J."/>
            <person name="Ramirez L."/>
            <person name="Alfaro M."/>
            <person name="Sun H."/>
            <person name="Tritt A."/>
            <person name="Yoshinaga Y."/>
            <person name="Zwiers L.-H."/>
            <person name="Turgeon B."/>
            <person name="Goodwin S."/>
            <person name="Spatafora J."/>
            <person name="Crous P."/>
            <person name="Grigoriev I."/>
        </authorList>
    </citation>
    <scope>NUCLEOTIDE SEQUENCE</scope>
    <source>
        <strain evidence="1">CBS 116005</strain>
    </source>
</reference>
<dbReference type="EMBL" id="ML995830">
    <property type="protein sequence ID" value="KAF2769919.1"/>
    <property type="molecule type" value="Genomic_DNA"/>
</dbReference>
<dbReference type="AlphaFoldDB" id="A0A6G1LBH4"/>
<gene>
    <name evidence="1" type="ORF">EJ03DRAFT_327063</name>
</gene>
<evidence type="ECO:0000313" key="1">
    <source>
        <dbReference type="EMBL" id="KAF2769919.1"/>
    </source>
</evidence>
<sequence>MFRLQLNALALSSIYASRPLCARETRFCYDCSSVDHGGGTRSKQTLIHVGCLEASWPTMTAVSPLLGALAEMHIGALSLQRSGG</sequence>
<proteinExistence type="predicted"/>
<evidence type="ECO:0000313" key="2">
    <source>
        <dbReference type="Proteomes" id="UP000799436"/>
    </source>
</evidence>
<keyword evidence="2" id="KW-1185">Reference proteome</keyword>
<organism evidence="1 2">
    <name type="scientific">Teratosphaeria nubilosa</name>
    <dbReference type="NCBI Taxonomy" id="161662"/>
    <lineage>
        <taxon>Eukaryota</taxon>
        <taxon>Fungi</taxon>
        <taxon>Dikarya</taxon>
        <taxon>Ascomycota</taxon>
        <taxon>Pezizomycotina</taxon>
        <taxon>Dothideomycetes</taxon>
        <taxon>Dothideomycetidae</taxon>
        <taxon>Mycosphaerellales</taxon>
        <taxon>Teratosphaeriaceae</taxon>
        <taxon>Teratosphaeria</taxon>
    </lineage>
</organism>
<dbReference type="Proteomes" id="UP000799436">
    <property type="component" value="Unassembled WGS sequence"/>
</dbReference>
<accession>A0A6G1LBH4</accession>
<name>A0A6G1LBH4_9PEZI</name>
<protein>
    <submittedName>
        <fullName evidence="1">Uncharacterized protein</fullName>
    </submittedName>
</protein>